<dbReference type="GO" id="GO:0016407">
    <property type="term" value="F:acetyltransferase activity"/>
    <property type="evidence" value="ECO:0007669"/>
    <property type="project" value="TreeGrafter"/>
</dbReference>
<proteinExistence type="inferred from homology"/>
<dbReference type="InterPro" id="IPR050743">
    <property type="entry name" value="2-oxoacid_DH_E2_comp"/>
</dbReference>
<dbReference type="Proteomes" id="UP000509367">
    <property type="component" value="Chromosome"/>
</dbReference>
<sequence>MSHPIMLDSAGGEYMESVVVVEWKHQPGDKVDAGEVVVVVETAKAASEIEADHSGYLAEVFYRPGEEAPIGAVLGNISDEKPDVAEQPVQSRAATPHAQASASASQPATEQPAHAAAVAVRSPGSRIVASPLARRVARERGIDLARIAGSGPRGRIRLRDLDDAAAVQPSAPSIAAATDRMPVVFLHGFGADKSSWSRVVPLIDRSVEPVLVDLPGHGSSTHAPEANFEAVVTAVAEELEGRGITRAHFVGHSLGGAVALATWGLGRIAVNSMCLIAPAGLGPEINGGFIDGLINARSVPSLEPWLDVMTGHDFALPDGYAQVLLRQWQQADTQAKLRHMAAGIFPDGTQSMGLTDLLADLPVPAKIIWGLGDRIIPSAHAFHAPGTVALHLLKGAGHVPQLETPQVTARLINELLRNG</sequence>
<feature type="domain" description="Peripheral subunit-binding (PSBD)" evidence="9">
    <location>
        <begin position="128"/>
        <end position="165"/>
    </location>
</feature>
<dbReference type="PROSITE" id="PS00189">
    <property type="entry name" value="LIPOYL"/>
    <property type="match status" value="1"/>
</dbReference>
<dbReference type="InterPro" id="IPR029058">
    <property type="entry name" value="AB_hydrolase_fold"/>
</dbReference>
<dbReference type="PANTHER" id="PTHR43178:SF5">
    <property type="entry name" value="LIPOAMIDE ACYLTRANSFERASE COMPONENT OF BRANCHED-CHAIN ALPHA-KETO ACID DEHYDROGENASE COMPLEX, MITOCHONDRIAL"/>
    <property type="match status" value="1"/>
</dbReference>
<dbReference type="PRINTS" id="PR00111">
    <property type="entry name" value="ABHYDROLASE"/>
</dbReference>
<feature type="compositionally biased region" description="Low complexity" evidence="7">
    <location>
        <begin position="93"/>
        <end position="113"/>
    </location>
</feature>
<dbReference type="InterPro" id="IPR000089">
    <property type="entry name" value="Biotin_lipoyl"/>
</dbReference>
<dbReference type="GO" id="GO:0031405">
    <property type="term" value="F:lipoic acid binding"/>
    <property type="evidence" value="ECO:0007669"/>
    <property type="project" value="TreeGrafter"/>
</dbReference>
<dbReference type="RefSeq" id="WP_175277918.1">
    <property type="nucleotide sequence ID" value="NZ_CP054836.1"/>
</dbReference>
<keyword evidence="11" id="KW-1185">Reference proteome</keyword>
<protein>
    <submittedName>
        <fullName evidence="10">Alpha/beta fold hydrolase</fullName>
    </submittedName>
</protein>
<dbReference type="SUPFAM" id="SSF51230">
    <property type="entry name" value="Single hybrid motif"/>
    <property type="match status" value="1"/>
</dbReference>
<evidence type="ECO:0000256" key="7">
    <source>
        <dbReference type="SAM" id="MobiDB-lite"/>
    </source>
</evidence>
<dbReference type="PROSITE" id="PS51826">
    <property type="entry name" value="PSBD"/>
    <property type="match status" value="1"/>
</dbReference>
<keyword evidence="5" id="KW-0450">Lipoyl</keyword>
<evidence type="ECO:0000256" key="5">
    <source>
        <dbReference type="ARBA" id="ARBA00022823"/>
    </source>
</evidence>
<reference evidence="10 11" key="1">
    <citation type="submission" date="2020-06" db="EMBL/GenBank/DDBJ databases">
        <title>Oricola thermophila sp. nov. isolated from a tidal sediments.</title>
        <authorList>
            <person name="Kwon K.K."/>
            <person name="Yang S.-H."/>
            <person name="Park M.-J."/>
        </authorList>
    </citation>
    <scope>NUCLEOTIDE SEQUENCE [LARGE SCALE GENOMIC DNA]</scope>
    <source>
        <strain evidence="10 11">MEBiC13590</strain>
    </source>
</reference>
<evidence type="ECO:0000313" key="10">
    <source>
        <dbReference type="EMBL" id="QKV20027.1"/>
    </source>
</evidence>
<dbReference type="Pfam" id="PF12697">
    <property type="entry name" value="Abhydrolase_6"/>
    <property type="match status" value="1"/>
</dbReference>
<name>A0A6N1VM37_9HYPH</name>
<dbReference type="PANTHER" id="PTHR43178">
    <property type="entry name" value="DIHYDROLIPOAMIDE ACETYLTRANSFERASE COMPONENT OF PYRUVATE DEHYDROGENASE COMPLEX"/>
    <property type="match status" value="1"/>
</dbReference>
<keyword evidence="6" id="KW-0012">Acyltransferase</keyword>
<dbReference type="EMBL" id="CP054836">
    <property type="protein sequence ID" value="QKV20027.1"/>
    <property type="molecule type" value="Genomic_DNA"/>
</dbReference>
<dbReference type="PROSITE" id="PS50968">
    <property type="entry name" value="BIOTINYL_LIPOYL"/>
    <property type="match status" value="1"/>
</dbReference>
<dbReference type="AlphaFoldDB" id="A0A6N1VM37"/>
<dbReference type="InterPro" id="IPR000073">
    <property type="entry name" value="AB_hydrolase_1"/>
</dbReference>
<evidence type="ECO:0000256" key="1">
    <source>
        <dbReference type="ARBA" id="ARBA00001938"/>
    </source>
</evidence>
<dbReference type="Gene3D" id="3.40.50.1820">
    <property type="entry name" value="alpha/beta hydrolase"/>
    <property type="match status" value="1"/>
</dbReference>
<dbReference type="InterPro" id="IPR011053">
    <property type="entry name" value="Single_hybrid_motif"/>
</dbReference>
<dbReference type="InterPro" id="IPR036625">
    <property type="entry name" value="E3-bd_dom_sf"/>
</dbReference>
<evidence type="ECO:0000256" key="2">
    <source>
        <dbReference type="ARBA" id="ARBA00007317"/>
    </source>
</evidence>
<keyword evidence="10" id="KW-0378">Hydrolase</keyword>
<dbReference type="SUPFAM" id="SSF47005">
    <property type="entry name" value="Peripheral subunit-binding domain of 2-oxo acid dehydrogenase complex"/>
    <property type="match status" value="1"/>
</dbReference>
<keyword evidence="4" id="KW-0808">Transferase</keyword>
<dbReference type="KEGG" id="orm:HTY61_17005"/>
<evidence type="ECO:0000256" key="6">
    <source>
        <dbReference type="ARBA" id="ARBA00023315"/>
    </source>
</evidence>
<dbReference type="Pfam" id="PF02817">
    <property type="entry name" value="E3_binding"/>
    <property type="match status" value="1"/>
</dbReference>
<dbReference type="Gene3D" id="2.40.50.100">
    <property type="match status" value="1"/>
</dbReference>
<dbReference type="GO" id="GO:0016787">
    <property type="term" value="F:hydrolase activity"/>
    <property type="evidence" value="ECO:0007669"/>
    <property type="project" value="UniProtKB-KW"/>
</dbReference>
<feature type="domain" description="Lipoyl-binding" evidence="8">
    <location>
        <begin position="1"/>
        <end position="78"/>
    </location>
</feature>
<dbReference type="CDD" id="cd06849">
    <property type="entry name" value="lipoyl_domain"/>
    <property type="match status" value="1"/>
</dbReference>
<dbReference type="SUPFAM" id="SSF53474">
    <property type="entry name" value="alpha/beta-Hydrolases"/>
    <property type="match status" value="1"/>
</dbReference>
<dbReference type="Pfam" id="PF00364">
    <property type="entry name" value="Biotin_lipoyl"/>
    <property type="match status" value="1"/>
</dbReference>
<evidence type="ECO:0000313" key="11">
    <source>
        <dbReference type="Proteomes" id="UP000509367"/>
    </source>
</evidence>
<dbReference type="GO" id="GO:0005737">
    <property type="term" value="C:cytoplasm"/>
    <property type="evidence" value="ECO:0007669"/>
    <property type="project" value="TreeGrafter"/>
</dbReference>
<comment type="similarity">
    <text evidence="2">Belongs to the 2-oxoacid dehydrogenase family.</text>
</comment>
<evidence type="ECO:0000256" key="3">
    <source>
        <dbReference type="ARBA" id="ARBA00011484"/>
    </source>
</evidence>
<feature type="region of interest" description="Disordered" evidence="7">
    <location>
        <begin position="83"/>
        <end position="115"/>
    </location>
</feature>
<comment type="subunit">
    <text evidence="3">Forms a 24-polypeptide structural core with octahedral symmetry.</text>
</comment>
<comment type="cofactor">
    <cofactor evidence="1">
        <name>(R)-lipoate</name>
        <dbReference type="ChEBI" id="CHEBI:83088"/>
    </cofactor>
</comment>
<organism evidence="10 11">
    <name type="scientific">Oricola thermophila</name>
    <dbReference type="NCBI Taxonomy" id="2742145"/>
    <lineage>
        <taxon>Bacteria</taxon>
        <taxon>Pseudomonadati</taxon>
        <taxon>Pseudomonadota</taxon>
        <taxon>Alphaproteobacteria</taxon>
        <taxon>Hyphomicrobiales</taxon>
        <taxon>Ahrensiaceae</taxon>
        <taxon>Oricola</taxon>
    </lineage>
</organism>
<accession>A0A6N1VM37</accession>
<dbReference type="InterPro" id="IPR003016">
    <property type="entry name" value="2-oxoA_DH_lipoyl-BS"/>
</dbReference>
<dbReference type="Gene3D" id="4.10.320.10">
    <property type="entry name" value="E3-binding domain"/>
    <property type="match status" value="1"/>
</dbReference>
<evidence type="ECO:0000256" key="4">
    <source>
        <dbReference type="ARBA" id="ARBA00022679"/>
    </source>
</evidence>
<dbReference type="InterPro" id="IPR004167">
    <property type="entry name" value="PSBD"/>
</dbReference>
<gene>
    <name evidence="10" type="ORF">HTY61_17005</name>
</gene>
<evidence type="ECO:0000259" key="8">
    <source>
        <dbReference type="PROSITE" id="PS50968"/>
    </source>
</evidence>
<evidence type="ECO:0000259" key="9">
    <source>
        <dbReference type="PROSITE" id="PS51826"/>
    </source>
</evidence>